<evidence type="ECO:0000313" key="2">
    <source>
        <dbReference type="Proteomes" id="UP000219338"/>
    </source>
</evidence>
<reference evidence="2" key="1">
    <citation type="journal article" date="2017" name="Nat. Ecol. Evol.">
        <title>Genome expansion and lineage-specific genetic innovations in the forest pathogenic fungi Armillaria.</title>
        <authorList>
            <person name="Sipos G."/>
            <person name="Prasanna A.N."/>
            <person name="Walter M.C."/>
            <person name="O'Connor E."/>
            <person name="Balint B."/>
            <person name="Krizsan K."/>
            <person name="Kiss B."/>
            <person name="Hess J."/>
            <person name="Varga T."/>
            <person name="Slot J."/>
            <person name="Riley R."/>
            <person name="Boka B."/>
            <person name="Rigling D."/>
            <person name="Barry K."/>
            <person name="Lee J."/>
            <person name="Mihaltcheva S."/>
            <person name="LaButti K."/>
            <person name="Lipzen A."/>
            <person name="Waldron R."/>
            <person name="Moloney N.M."/>
            <person name="Sperisen C."/>
            <person name="Kredics L."/>
            <person name="Vagvoelgyi C."/>
            <person name="Patrignani A."/>
            <person name="Fitzpatrick D."/>
            <person name="Nagy I."/>
            <person name="Doyle S."/>
            <person name="Anderson J.B."/>
            <person name="Grigoriev I.V."/>
            <person name="Gueldener U."/>
            <person name="Muensterkoetter M."/>
            <person name="Nagy L.G."/>
        </authorList>
    </citation>
    <scope>NUCLEOTIDE SEQUENCE [LARGE SCALE GENOMIC DNA]</scope>
    <source>
        <strain evidence="2">C18/9</strain>
    </source>
</reference>
<protein>
    <recommendedName>
        <fullName evidence="3">Ricin B lectin domain-containing protein</fullName>
    </recommendedName>
</protein>
<dbReference type="InterPro" id="IPR035992">
    <property type="entry name" value="Ricin_B-like_lectins"/>
</dbReference>
<proteinExistence type="predicted"/>
<dbReference type="Gene3D" id="2.80.10.50">
    <property type="match status" value="1"/>
</dbReference>
<dbReference type="AlphaFoldDB" id="A0A284RVY5"/>
<evidence type="ECO:0000313" key="1">
    <source>
        <dbReference type="EMBL" id="SJL12885.1"/>
    </source>
</evidence>
<evidence type="ECO:0008006" key="3">
    <source>
        <dbReference type="Google" id="ProtNLM"/>
    </source>
</evidence>
<organism evidence="1 2">
    <name type="scientific">Armillaria ostoyae</name>
    <name type="common">Armillaria root rot fungus</name>
    <dbReference type="NCBI Taxonomy" id="47428"/>
    <lineage>
        <taxon>Eukaryota</taxon>
        <taxon>Fungi</taxon>
        <taxon>Dikarya</taxon>
        <taxon>Basidiomycota</taxon>
        <taxon>Agaricomycotina</taxon>
        <taxon>Agaricomycetes</taxon>
        <taxon>Agaricomycetidae</taxon>
        <taxon>Agaricales</taxon>
        <taxon>Marasmiineae</taxon>
        <taxon>Physalacriaceae</taxon>
        <taxon>Armillaria</taxon>
    </lineage>
</organism>
<dbReference type="EMBL" id="FUEG01000018">
    <property type="protein sequence ID" value="SJL12885.1"/>
    <property type="molecule type" value="Genomic_DNA"/>
</dbReference>
<dbReference type="SUPFAM" id="SSF50370">
    <property type="entry name" value="Ricin B-like lectins"/>
    <property type="match status" value="1"/>
</dbReference>
<dbReference type="Proteomes" id="UP000219338">
    <property type="component" value="Unassembled WGS sequence"/>
</dbReference>
<gene>
    <name evidence="1" type="ORF">ARMOST_16318</name>
</gene>
<dbReference type="OrthoDB" id="2820800at2759"/>
<accession>A0A284RVY5</accession>
<keyword evidence="2" id="KW-1185">Reference proteome</keyword>
<name>A0A284RVY5_ARMOS</name>
<sequence length="157" mass="17459">MSLSRTRTPKLVSGVYRIISEASHSTVRVHQHGKPIVLSHRYELLGVFEQWELTEQEKGGFLIRSMGLTLGQVGAENDIMIINGGNPIAFIVEPLGDGLYTVKAPGDDGLYWNISQPPTRQHPEVHVKLGAGAVDGEFEPTQLWRFERLDDDSGAYF</sequence>